<dbReference type="EMBL" id="JARKIB010000219">
    <property type="protein sequence ID" value="KAJ7722504.1"/>
    <property type="molecule type" value="Genomic_DNA"/>
</dbReference>
<dbReference type="Proteomes" id="UP001215598">
    <property type="component" value="Unassembled WGS sequence"/>
</dbReference>
<comment type="similarity">
    <text evidence="1">Belongs to the short-chain dehydrogenases/reductases (SDR) family.</text>
</comment>
<dbReference type="AlphaFoldDB" id="A0AAD7MLC8"/>
<dbReference type="Pfam" id="PF00106">
    <property type="entry name" value="adh_short"/>
    <property type="match status" value="1"/>
</dbReference>
<comment type="caution">
    <text evidence="3">The sequence shown here is derived from an EMBL/GenBank/DDBJ whole genome shotgun (WGS) entry which is preliminary data.</text>
</comment>
<reference evidence="3" key="1">
    <citation type="submission" date="2023-03" db="EMBL/GenBank/DDBJ databases">
        <title>Massive genome expansion in bonnet fungi (Mycena s.s.) driven by repeated elements and novel gene families across ecological guilds.</title>
        <authorList>
            <consortium name="Lawrence Berkeley National Laboratory"/>
            <person name="Harder C.B."/>
            <person name="Miyauchi S."/>
            <person name="Viragh M."/>
            <person name="Kuo A."/>
            <person name="Thoen E."/>
            <person name="Andreopoulos B."/>
            <person name="Lu D."/>
            <person name="Skrede I."/>
            <person name="Drula E."/>
            <person name="Henrissat B."/>
            <person name="Morin E."/>
            <person name="Kohler A."/>
            <person name="Barry K."/>
            <person name="LaButti K."/>
            <person name="Morin E."/>
            <person name="Salamov A."/>
            <person name="Lipzen A."/>
            <person name="Mereny Z."/>
            <person name="Hegedus B."/>
            <person name="Baldrian P."/>
            <person name="Stursova M."/>
            <person name="Weitz H."/>
            <person name="Taylor A."/>
            <person name="Grigoriev I.V."/>
            <person name="Nagy L.G."/>
            <person name="Martin F."/>
            <person name="Kauserud H."/>
        </authorList>
    </citation>
    <scope>NUCLEOTIDE SEQUENCE</scope>
    <source>
        <strain evidence="3">CBHHK182m</strain>
    </source>
</reference>
<accession>A0AAD7MLC8</accession>
<gene>
    <name evidence="3" type="ORF">B0H16DRAFT_1896115</name>
</gene>
<protein>
    <recommendedName>
        <fullName evidence="5">Short-chain dehydrogenase/reductase family protein</fullName>
    </recommendedName>
</protein>
<dbReference type="InterPro" id="IPR036291">
    <property type="entry name" value="NAD(P)-bd_dom_sf"/>
</dbReference>
<dbReference type="PANTHER" id="PTHR24320">
    <property type="entry name" value="RETINOL DEHYDROGENASE"/>
    <property type="match status" value="1"/>
</dbReference>
<dbReference type="InterPro" id="IPR002347">
    <property type="entry name" value="SDR_fam"/>
</dbReference>
<keyword evidence="2" id="KW-0560">Oxidoreductase</keyword>
<sequence>MGRRLVKTGVANSIKPFTAATTAEEVASVFQEQIRGKNVLITGTSINGIGFETARAIAKYANLVIITGYNTERLKLSEEAIKKEIPGANVRPLILDLTSLAAIRKAAAEVNAYPEPLHVLINNAASGGGKYKLTVDNLEDQMATDHIGPFLLTKLLVPKLVAAGTTGYTPRVVYVASDAHKFGQGIDLDTVARGDPENFGAFPRYFEAKSANILSAIELSKRSQGRINGYSLHPGAIFTNIQQKEETKADFVQFGFLNPDGSPNTDKFPWKTIPQGAATTIAAAFNPELDATPGAYLVDCVEANAERAPHSSDAGTAAKLWTITEGIIGEEFTL</sequence>
<dbReference type="GO" id="GO:0016491">
    <property type="term" value="F:oxidoreductase activity"/>
    <property type="evidence" value="ECO:0007669"/>
    <property type="project" value="UniProtKB-KW"/>
</dbReference>
<dbReference type="PANTHER" id="PTHR24320:SF283">
    <property type="entry name" value="RETINOL DEHYDROGENASE 11"/>
    <property type="match status" value="1"/>
</dbReference>
<dbReference type="SUPFAM" id="SSF51735">
    <property type="entry name" value="NAD(P)-binding Rossmann-fold domains"/>
    <property type="match status" value="1"/>
</dbReference>
<evidence type="ECO:0008006" key="5">
    <source>
        <dbReference type="Google" id="ProtNLM"/>
    </source>
</evidence>
<evidence type="ECO:0000313" key="3">
    <source>
        <dbReference type="EMBL" id="KAJ7722504.1"/>
    </source>
</evidence>
<evidence type="ECO:0000256" key="1">
    <source>
        <dbReference type="ARBA" id="ARBA00006484"/>
    </source>
</evidence>
<evidence type="ECO:0000313" key="4">
    <source>
        <dbReference type="Proteomes" id="UP001215598"/>
    </source>
</evidence>
<proteinExistence type="inferred from homology"/>
<evidence type="ECO:0000256" key="2">
    <source>
        <dbReference type="ARBA" id="ARBA00023002"/>
    </source>
</evidence>
<keyword evidence="4" id="KW-1185">Reference proteome</keyword>
<dbReference type="Gene3D" id="3.40.50.720">
    <property type="entry name" value="NAD(P)-binding Rossmann-like Domain"/>
    <property type="match status" value="1"/>
</dbReference>
<organism evidence="3 4">
    <name type="scientific">Mycena metata</name>
    <dbReference type="NCBI Taxonomy" id="1033252"/>
    <lineage>
        <taxon>Eukaryota</taxon>
        <taxon>Fungi</taxon>
        <taxon>Dikarya</taxon>
        <taxon>Basidiomycota</taxon>
        <taxon>Agaricomycotina</taxon>
        <taxon>Agaricomycetes</taxon>
        <taxon>Agaricomycetidae</taxon>
        <taxon>Agaricales</taxon>
        <taxon>Marasmiineae</taxon>
        <taxon>Mycenaceae</taxon>
        <taxon>Mycena</taxon>
    </lineage>
</organism>
<name>A0AAD7MLC8_9AGAR</name>